<dbReference type="HOGENOM" id="CLU_1489317_0_0_1"/>
<dbReference type="RefSeq" id="XP_007405480.1">
    <property type="nucleotide sequence ID" value="XM_007405418.1"/>
</dbReference>
<dbReference type="Proteomes" id="UP000001072">
    <property type="component" value="Unassembled WGS sequence"/>
</dbReference>
<evidence type="ECO:0000259" key="1">
    <source>
        <dbReference type="Pfam" id="PF20515"/>
    </source>
</evidence>
<name>F4R8V8_MELLP</name>
<keyword evidence="3" id="KW-1185">Reference proteome</keyword>
<evidence type="ECO:0000313" key="2">
    <source>
        <dbReference type="EMBL" id="EGG10878.1"/>
    </source>
</evidence>
<dbReference type="AlphaFoldDB" id="F4R8V8"/>
<accession>F4R8V8</accession>
<dbReference type="KEGG" id="mlr:MELLADRAFT_102627"/>
<dbReference type="VEuPathDB" id="FungiDB:MELLADRAFT_102627"/>
<dbReference type="InterPro" id="IPR046798">
    <property type="entry name" value="2OG-FeII_Oxy_6"/>
</dbReference>
<evidence type="ECO:0000313" key="3">
    <source>
        <dbReference type="Proteomes" id="UP000001072"/>
    </source>
</evidence>
<reference evidence="3" key="1">
    <citation type="journal article" date="2011" name="Proc. Natl. Acad. Sci. U.S.A.">
        <title>Obligate biotrophy features unraveled by the genomic analysis of rust fungi.</title>
        <authorList>
            <person name="Duplessis S."/>
            <person name="Cuomo C.A."/>
            <person name="Lin Y.-C."/>
            <person name="Aerts A."/>
            <person name="Tisserant E."/>
            <person name="Veneault-Fourrey C."/>
            <person name="Joly D.L."/>
            <person name="Hacquard S."/>
            <person name="Amselem J."/>
            <person name="Cantarel B.L."/>
            <person name="Chiu R."/>
            <person name="Coutinho P.M."/>
            <person name="Feau N."/>
            <person name="Field M."/>
            <person name="Frey P."/>
            <person name="Gelhaye E."/>
            <person name="Goldberg J."/>
            <person name="Grabherr M.G."/>
            <person name="Kodira C.D."/>
            <person name="Kohler A."/>
            <person name="Kuees U."/>
            <person name="Lindquist E.A."/>
            <person name="Lucas S.M."/>
            <person name="Mago R."/>
            <person name="Mauceli E."/>
            <person name="Morin E."/>
            <person name="Murat C."/>
            <person name="Pangilinan J.L."/>
            <person name="Park R."/>
            <person name="Pearson M."/>
            <person name="Quesneville H."/>
            <person name="Rouhier N."/>
            <person name="Sakthikumar S."/>
            <person name="Salamov A.A."/>
            <person name="Schmutz J."/>
            <person name="Selles B."/>
            <person name="Shapiro H."/>
            <person name="Tanguay P."/>
            <person name="Tuskan G.A."/>
            <person name="Henrissat B."/>
            <person name="Van de Peer Y."/>
            <person name="Rouze P."/>
            <person name="Ellis J.G."/>
            <person name="Dodds P.N."/>
            <person name="Schein J.E."/>
            <person name="Zhong S."/>
            <person name="Hamelin R.C."/>
            <person name="Grigoriev I.V."/>
            <person name="Szabo L.J."/>
            <person name="Martin F."/>
        </authorList>
    </citation>
    <scope>NUCLEOTIDE SEQUENCE [LARGE SCALE GENOMIC DNA]</scope>
    <source>
        <strain evidence="3">98AG31 / pathotype 3-4-7</strain>
    </source>
</reference>
<gene>
    <name evidence="2" type="ORF">MELLADRAFT_102627</name>
</gene>
<proteinExistence type="predicted"/>
<protein>
    <recommendedName>
        <fullName evidence="1">Tet-like 2OG-Fe(II) oxygenase domain-containing protein</fullName>
    </recommendedName>
</protein>
<organism evidence="3">
    <name type="scientific">Melampsora larici-populina (strain 98AG31 / pathotype 3-4-7)</name>
    <name type="common">Poplar leaf rust fungus</name>
    <dbReference type="NCBI Taxonomy" id="747676"/>
    <lineage>
        <taxon>Eukaryota</taxon>
        <taxon>Fungi</taxon>
        <taxon>Dikarya</taxon>
        <taxon>Basidiomycota</taxon>
        <taxon>Pucciniomycotina</taxon>
        <taxon>Pucciniomycetes</taxon>
        <taxon>Pucciniales</taxon>
        <taxon>Melampsoraceae</taxon>
        <taxon>Melampsora</taxon>
    </lineage>
</organism>
<feature type="domain" description="Tet-like 2OG-Fe(II) oxygenase" evidence="1">
    <location>
        <begin position="26"/>
        <end position="104"/>
    </location>
</feature>
<dbReference type="GeneID" id="18921733"/>
<dbReference type="EMBL" id="GL883093">
    <property type="protein sequence ID" value="EGG10878.1"/>
    <property type="molecule type" value="Genomic_DNA"/>
</dbReference>
<sequence>MGQCTVYQHSKARGEIKINTATYRARRQGRKLGRMHTAGFRPGYEPDVKGGQYTWNTATASDLYKMEADLKCQGNLPQIESFFAERFSGLLLSTFESNATIAARPGDTFGTLILSKKQSQTTKSLNQTNNPGIWASKPSDIGHPFSTYVPQGVWPSRAFQVMSQQNEVAQSSRLCTLFESL</sequence>
<dbReference type="InParanoid" id="F4R8V8"/>
<dbReference type="Pfam" id="PF20515">
    <property type="entry name" value="2OG-FeII_Oxy_6"/>
    <property type="match status" value="1"/>
</dbReference>